<evidence type="ECO:0000313" key="1">
    <source>
        <dbReference type="EMBL" id="QRR00607.1"/>
    </source>
</evidence>
<proteinExistence type="predicted"/>
<name>A0ABX7I4Z5_9BACT</name>
<evidence type="ECO:0008006" key="3">
    <source>
        <dbReference type="Google" id="ProtNLM"/>
    </source>
</evidence>
<protein>
    <recommendedName>
        <fullName evidence="3">Baseplate J-like protein</fullName>
    </recommendedName>
</protein>
<evidence type="ECO:0000313" key="2">
    <source>
        <dbReference type="Proteomes" id="UP000612680"/>
    </source>
</evidence>
<sequence>MSYPQPTIHPLERTGTMQRERLLKALIPDNLLLDDRSLADLVAFAGSFSGQVRYWNEYNQPDGSWTPFWEHDATALLALVSATDLDQIQVKFRNAELAFVRACKAEKRKEGVPQCEKALTKLHKLVAQIRDVAALIEEIAGKLPGNHPLKTEAAALIRDKLGVADKNGTRLYDGPLATLVSYHKGIGEHTGLIELYQPFFDDEALWGLTVHDFLNCIDYRQITHQDQEALWRLFLEFFKVLTFIVGRAGKAFHQSLHGRSDHPPHIALFLAFALLFRRYHQAALNGLAARHLNYYYLDILRLQQRREIPDKVHLVFQLVQQADSYKIEKDTLFTGGQDVNGNDLLYKLADELVISQAALVEKQNLGFYKDESGSIISVAMRGADKRDGLQEAYPPKIKSWAPLTGESLYKKYEKKGHLIKNLLGESTSRSPELEEVREKIGRIMGHPGFFIASPELWLAQGGKRTIRINGITSKITELFDVFLSTSEQMVDIGRYAAIRGEDVTFTLPEQLPDIMPVQNDPWVPADLPCLQFTLRSFVSRTDAAELRFDRITLQTANTLLKNVSIQVGSTPYAPSSDIPMAGSPSADTRYTLYVIAPELTFKKVKKPVLVLPSLREDHGMIAVDPVEEKEIYHPGKPEYIHFADMRLSEPVPYTVATPYSYFKKEYTLAASGEGPLKMVSLPAESIAVSYQSEPVEVTFGDSNALHRFYHIDDLGGYADAREETFIPAQNIPGPDEPLRADPATVTLPADGNLRLGFEDLLPGQTLSLLFHFADGSGNPDHIAPEEVVWSYLRNDEWVRVPPRFILLDETLRLCKTGIVRFQVPSDINNGNTLAMGEGGRKDLYWLQASARNNPRRNIYVSAMPHLVDIFPQAATAVFENHRNDLGHLPAGLPAGSITEPRFRDAGISQVIQPFASFDGRLGESADVTSYYRRIQERLRHRNRAVTIWDYERLLLEKFPKVALAKCLPHTRDTAVEAAGYVTLAVVPYPGAMTGDGCYYPVFNAGELEEMEDFLNRFNSFFVSGKGGGTSCCCGCEEDKSRLLVRNAMFEPVRLQVCVKFRKGREALFYKKQLNNDLKDFLAPWATDTQAPLVFGTRIYSVELLRFLENLDYVDAVLGMKVKHFPDRDSAGLYEQLVPFEEAERIEPFTSRSLLTTYLDILNEDNANVLDHEILLAGEPGCMDCGC</sequence>
<reference evidence="1 2" key="1">
    <citation type="submission" date="2020-06" db="EMBL/GenBank/DDBJ databases">
        <title>Dyadobacter sandarakinus sp. nov., isolated from the soil of the Arctic Yellow River Station.</title>
        <authorList>
            <person name="Zhang Y."/>
            <person name="Peng F."/>
        </authorList>
    </citation>
    <scope>NUCLEOTIDE SEQUENCE [LARGE SCALE GENOMIC DNA]</scope>
    <source>
        <strain evidence="1 2">Q3-56</strain>
    </source>
</reference>
<keyword evidence="2" id="KW-1185">Reference proteome</keyword>
<gene>
    <name evidence="1" type="ORF">HWI92_06645</name>
</gene>
<dbReference type="EMBL" id="CP056775">
    <property type="protein sequence ID" value="QRR00607.1"/>
    <property type="molecule type" value="Genomic_DNA"/>
</dbReference>
<dbReference type="RefSeq" id="WP_204661820.1">
    <property type="nucleotide sequence ID" value="NZ_CP056775.1"/>
</dbReference>
<organism evidence="1 2">
    <name type="scientific">Dyadobacter sandarakinus</name>
    <dbReference type="NCBI Taxonomy" id="2747268"/>
    <lineage>
        <taxon>Bacteria</taxon>
        <taxon>Pseudomonadati</taxon>
        <taxon>Bacteroidota</taxon>
        <taxon>Cytophagia</taxon>
        <taxon>Cytophagales</taxon>
        <taxon>Spirosomataceae</taxon>
        <taxon>Dyadobacter</taxon>
    </lineage>
</organism>
<accession>A0ABX7I4Z5</accession>
<dbReference type="Proteomes" id="UP000612680">
    <property type="component" value="Chromosome"/>
</dbReference>